<accession>A0A380W2R4</accession>
<dbReference type="Pfam" id="PF00884">
    <property type="entry name" value="Sulfatase"/>
    <property type="match status" value="1"/>
</dbReference>
<feature type="domain" description="Sulfatase N-terminal" evidence="1">
    <location>
        <begin position="5"/>
        <end position="346"/>
    </location>
</feature>
<proteinExistence type="predicted"/>
<dbReference type="Gene3D" id="3.40.720.10">
    <property type="entry name" value="Alkaline Phosphatase, subunit A"/>
    <property type="match status" value="1"/>
</dbReference>
<dbReference type="AlphaFoldDB" id="A0A380W2R4"/>
<organism evidence="2 3">
    <name type="scientific">Afipia felis</name>
    <name type="common">Cat scratch disease bacillus</name>
    <dbReference type="NCBI Taxonomy" id="1035"/>
    <lineage>
        <taxon>Bacteria</taxon>
        <taxon>Pseudomonadati</taxon>
        <taxon>Pseudomonadota</taxon>
        <taxon>Alphaproteobacteria</taxon>
        <taxon>Hyphomicrobiales</taxon>
        <taxon>Nitrobacteraceae</taxon>
        <taxon>Afipia</taxon>
    </lineage>
</organism>
<dbReference type="InterPro" id="IPR051849">
    <property type="entry name" value="GAG-degrading_sulfatase"/>
</dbReference>
<dbReference type="SUPFAM" id="SSF53649">
    <property type="entry name" value="Alkaline phosphatase-like"/>
    <property type="match status" value="1"/>
</dbReference>
<dbReference type="GO" id="GO:0047753">
    <property type="term" value="F:choline-sulfatase activity"/>
    <property type="evidence" value="ECO:0007669"/>
    <property type="project" value="UniProtKB-EC"/>
</dbReference>
<protein>
    <submittedName>
        <fullName evidence="2">Choline-sulfatase</fullName>
        <ecNumber evidence="2">3.1.6.6</ecNumber>
    </submittedName>
</protein>
<evidence type="ECO:0000259" key="1">
    <source>
        <dbReference type="Pfam" id="PF00884"/>
    </source>
</evidence>
<dbReference type="EMBL" id="UIGB01000001">
    <property type="protein sequence ID" value="SUU83126.1"/>
    <property type="molecule type" value="Genomic_DNA"/>
</dbReference>
<dbReference type="GO" id="GO:0004065">
    <property type="term" value="F:arylsulfatase activity"/>
    <property type="evidence" value="ECO:0007669"/>
    <property type="project" value="TreeGrafter"/>
</dbReference>
<evidence type="ECO:0000313" key="2">
    <source>
        <dbReference type="EMBL" id="SUU83126.1"/>
    </source>
</evidence>
<dbReference type="InterPro" id="IPR000917">
    <property type="entry name" value="Sulfatase_N"/>
</dbReference>
<keyword evidence="2" id="KW-0378">Hydrolase</keyword>
<reference evidence="2 3" key="1">
    <citation type="submission" date="2018-06" db="EMBL/GenBank/DDBJ databases">
        <authorList>
            <consortium name="Pathogen Informatics"/>
            <person name="Doyle S."/>
        </authorList>
    </citation>
    <scope>NUCLEOTIDE SEQUENCE [LARGE SCALE GENOMIC DNA]</scope>
    <source>
        <strain evidence="2 3">NCTC12722</strain>
    </source>
</reference>
<dbReference type="PANTHER" id="PTHR46615">
    <property type="entry name" value="ARYLSULFATASE K"/>
    <property type="match status" value="1"/>
</dbReference>
<sequence length="487" mass="54490">MPSPKNLVVILSDEHSAKALGCYGHPLVHTPNLDRLAASGVRFDAAYCNSPVCIPSRASLATGRYINQVGFWDNADPYDGSVTSWHHRLRSTGHRVVSIGKLHFRSSEDDNGFSEEIVPMHVIEGKGDLMGLVRENLPRRGMSWKMAKLAGPGESPYTFYDRDITARAQTWLQEEAPKYADKPWVLFVSLVCPHFPLTAPPEHFYRYYNDPRLASPKLYEDMHRPNHPYLQDYAGSFVYDEFFDTPDKLRRGLAGYLGLCSFLDENVGKLLACLTDTNLSDTTRVIYTSDHGDNMGARGLWGKSTMYEETAAVPFIMSGPDIPRGQTCETPISLVDLYPTILASAGEALTADEEQNLPGASLFDIIEEQPKDRVAFSEYHGMGTTRPAFMVRSRRWKYVNYLDYPPQLFDLENDPEELNDLAGNPKYADVEADMRRRLEEICDPKEADARARVRQNSLLEKNGGRDAVIARGDLGFSPPPGVAAELG</sequence>
<dbReference type="GO" id="GO:0015024">
    <property type="term" value="F:glucuronate-2-sulfatase activity"/>
    <property type="evidence" value="ECO:0007669"/>
    <property type="project" value="TreeGrafter"/>
</dbReference>
<evidence type="ECO:0000313" key="3">
    <source>
        <dbReference type="Proteomes" id="UP000254343"/>
    </source>
</evidence>
<dbReference type="InterPro" id="IPR017850">
    <property type="entry name" value="Alkaline_phosphatase_core_sf"/>
</dbReference>
<gene>
    <name evidence="2" type="primary">betC</name>
    <name evidence="2" type="ORF">NCTC12722_00287</name>
</gene>
<dbReference type="OrthoDB" id="9803751at2"/>
<dbReference type="EC" id="3.1.6.6" evidence="2"/>
<dbReference type="PANTHER" id="PTHR46615:SF1">
    <property type="entry name" value="ARYLSULFATASE K"/>
    <property type="match status" value="1"/>
</dbReference>
<dbReference type="Proteomes" id="UP000254343">
    <property type="component" value="Unassembled WGS sequence"/>
</dbReference>
<name>A0A380W2R4_AFIFE</name>
<dbReference type="CDD" id="cd16037">
    <property type="entry name" value="sulfatase_like"/>
    <property type="match status" value="1"/>
</dbReference>